<reference evidence="6" key="1">
    <citation type="journal article" date="2018" name="Nat. Microbiol.">
        <title>Leveraging single-cell genomics to expand the fungal tree of life.</title>
        <authorList>
            <person name="Ahrendt S.R."/>
            <person name="Quandt C.A."/>
            <person name="Ciobanu D."/>
            <person name="Clum A."/>
            <person name="Salamov A."/>
            <person name="Andreopoulos B."/>
            <person name="Cheng J.F."/>
            <person name="Woyke T."/>
            <person name="Pelin A."/>
            <person name="Henrissat B."/>
            <person name="Reynolds N.K."/>
            <person name="Benny G.L."/>
            <person name="Smith M.E."/>
            <person name="James T.Y."/>
            <person name="Grigoriev I.V."/>
        </authorList>
    </citation>
    <scope>NUCLEOTIDE SEQUENCE [LARGE SCALE GENOMIC DNA]</scope>
</reference>
<feature type="domain" description="UBA" evidence="3">
    <location>
        <begin position="353"/>
        <end position="394"/>
    </location>
</feature>
<dbReference type="GO" id="GO:0005829">
    <property type="term" value="C:cytosol"/>
    <property type="evidence" value="ECO:0007669"/>
    <property type="project" value="TreeGrafter"/>
</dbReference>
<comment type="function">
    <text evidence="1">Multiubiquitin chain receptor involved in modulation of proteasomal degradation. Involved in nucleotide excision repair.</text>
</comment>
<evidence type="ECO:0000313" key="6">
    <source>
        <dbReference type="Proteomes" id="UP000267251"/>
    </source>
</evidence>
<dbReference type="InterPro" id="IPR009060">
    <property type="entry name" value="UBA-like_sf"/>
</dbReference>
<dbReference type="CDD" id="cd01805">
    <property type="entry name" value="Ubl_Rad23"/>
    <property type="match status" value="1"/>
</dbReference>
<dbReference type="GO" id="GO:0043130">
    <property type="term" value="F:ubiquitin binding"/>
    <property type="evidence" value="ECO:0007669"/>
    <property type="project" value="UniProtKB-UniRule"/>
</dbReference>
<dbReference type="Gene3D" id="3.10.20.90">
    <property type="entry name" value="Phosphatidylinositol 3-kinase Catalytic Subunit, Chain A, domain 1"/>
    <property type="match status" value="1"/>
</dbReference>
<dbReference type="GO" id="GO:0043161">
    <property type="term" value="P:proteasome-mediated ubiquitin-dependent protein catabolic process"/>
    <property type="evidence" value="ECO:0007669"/>
    <property type="project" value="UniProtKB-UniRule"/>
</dbReference>
<dbReference type="FunFam" id="1.10.8.10:FF:000002">
    <property type="entry name" value="UV excision repair protein RAD23 homolog"/>
    <property type="match status" value="1"/>
</dbReference>
<dbReference type="InterPro" id="IPR015940">
    <property type="entry name" value="UBA"/>
</dbReference>
<organism evidence="5 6">
    <name type="scientific">Piptocephalis cylindrospora</name>
    <dbReference type="NCBI Taxonomy" id="1907219"/>
    <lineage>
        <taxon>Eukaryota</taxon>
        <taxon>Fungi</taxon>
        <taxon>Fungi incertae sedis</taxon>
        <taxon>Zoopagomycota</taxon>
        <taxon>Zoopagomycotina</taxon>
        <taxon>Zoopagomycetes</taxon>
        <taxon>Zoopagales</taxon>
        <taxon>Piptocephalidaceae</taxon>
        <taxon>Piptocephalis</taxon>
    </lineage>
</organism>
<evidence type="ECO:0000259" key="4">
    <source>
        <dbReference type="PROSITE" id="PS50053"/>
    </source>
</evidence>
<dbReference type="GO" id="GO:0070628">
    <property type="term" value="F:proteasome binding"/>
    <property type="evidence" value="ECO:0007669"/>
    <property type="project" value="TreeGrafter"/>
</dbReference>
<feature type="domain" description="Ubiquitin-like" evidence="4">
    <location>
        <begin position="1"/>
        <end position="71"/>
    </location>
</feature>
<dbReference type="GO" id="GO:0006289">
    <property type="term" value="P:nucleotide-excision repair"/>
    <property type="evidence" value="ECO:0007669"/>
    <property type="project" value="UniProtKB-UniRule"/>
</dbReference>
<comment type="similarity">
    <text evidence="1">Belongs to the RAD23 family.</text>
</comment>
<dbReference type="Gene3D" id="1.10.10.540">
    <property type="entry name" value="XPC-binding domain"/>
    <property type="match status" value="1"/>
</dbReference>
<sequence length="399" mass="44050">MNLTFKTVSQDVFRLAVEPTETVLQVKKRIEDQQGFSLVSQKLIYSGKILNDSKTIGSYGVTEKGFIVLMVPKARTPGTRKPIKKKESISKDDIPVNTAPSAPPAAAVAQAPSTTTAPVAAASSSSASTTSKPQEHDLHPCVKAQMSGEKRLRVSHFLKDEVNRALNASSDNPENDMEDHPMEIPEGVQPMDSDGDIDWTTSTSEESLERFKEFAAAAAATSFVSDSPLHQKGDAPGAAVYRILEESKEFQHLRSVTHSRPEIVPQLLDHIRTTFPQFWKIVSHNPKGFVNLLSKGLPIIYDGDSQDEEDDEDEDEDEFALDTEEEAIYAQDEGEPGVRYIPGSFVHPPIRITVEEEEAICRLQELGFTKHEALVAYLACDKDEALAASYLFEQSDEDM</sequence>
<dbReference type="PRINTS" id="PR01839">
    <property type="entry name" value="RAD23PROTEIN"/>
</dbReference>
<dbReference type="SUPFAM" id="SSF54236">
    <property type="entry name" value="Ubiquitin-like"/>
    <property type="match status" value="1"/>
</dbReference>
<dbReference type="SMART" id="SM00165">
    <property type="entry name" value="UBA"/>
    <property type="match status" value="1"/>
</dbReference>
<evidence type="ECO:0000313" key="5">
    <source>
        <dbReference type="EMBL" id="RKP15151.1"/>
    </source>
</evidence>
<gene>
    <name evidence="5" type="ORF">BJ684DRAFT_14569</name>
</gene>
<evidence type="ECO:0000256" key="1">
    <source>
        <dbReference type="RuleBase" id="RU367049"/>
    </source>
</evidence>
<proteinExistence type="inferred from homology"/>
<dbReference type="GO" id="GO:0005654">
    <property type="term" value="C:nucleoplasm"/>
    <property type="evidence" value="ECO:0007669"/>
    <property type="project" value="TreeGrafter"/>
</dbReference>
<keyword evidence="1" id="KW-0234">DNA repair</keyword>
<keyword evidence="1" id="KW-0963">Cytoplasm</keyword>
<dbReference type="OrthoDB" id="419317at2759"/>
<dbReference type="InterPro" id="IPR036353">
    <property type="entry name" value="XPC-bd_sf"/>
</dbReference>
<evidence type="ECO:0000256" key="2">
    <source>
        <dbReference type="SAM" id="MobiDB-lite"/>
    </source>
</evidence>
<dbReference type="InterPro" id="IPR015360">
    <property type="entry name" value="XPC-bd"/>
</dbReference>
<feature type="compositionally biased region" description="Low complexity" evidence="2">
    <location>
        <begin position="98"/>
        <end position="131"/>
    </location>
</feature>
<dbReference type="AlphaFoldDB" id="A0A4P9Y9N7"/>
<keyword evidence="6" id="KW-1185">Reference proteome</keyword>
<dbReference type="PANTHER" id="PTHR10621:SF0">
    <property type="entry name" value="UV EXCISION REPAIR PROTEIN RAD23"/>
    <property type="match status" value="1"/>
</dbReference>
<dbReference type="Gene3D" id="1.10.8.10">
    <property type="entry name" value="DNA helicase RuvA subunit, C-terminal domain"/>
    <property type="match status" value="1"/>
</dbReference>
<dbReference type="EMBL" id="KZ987753">
    <property type="protein sequence ID" value="RKP15151.1"/>
    <property type="molecule type" value="Genomic_DNA"/>
</dbReference>
<dbReference type="InterPro" id="IPR004806">
    <property type="entry name" value="Rad23"/>
</dbReference>
<dbReference type="CDD" id="cd14281">
    <property type="entry name" value="UBA2_Rad23_like"/>
    <property type="match status" value="1"/>
</dbReference>
<keyword evidence="1" id="KW-0539">Nucleus</keyword>
<dbReference type="PROSITE" id="PS50030">
    <property type="entry name" value="UBA"/>
    <property type="match status" value="1"/>
</dbReference>
<dbReference type="InterPro" id="IPR029071">
    <property type="entry name" value="Ubiquitin-like_domsf"/>
</dbReference>
<comment type="subcellular location">
    <subcellularLocation>
        <location evidence="1">Nucleus</location>
    </subcellularLocation>
    <subcellularLocation>
        <location evidence="1">Cytoplasm</location>
    </subcellularLocation>
</comment>
<dbReference type="SUPFAM" id="SSF101238">
    <property type="entry name" value="XPC-binding domain"/>
    <property type="match status" value="1"/>
</dbReference>
<evidence type="ECO:0000259" key="3">
    <source>
        <dbReference type="PROSITE" id="PS50030"/>
    </source>
</evidence>
<dbReference type="SMART" id="SM00213">
    <property type="entry name" value="UBQ"/>
    <property type="match status" value="1"/>
</dbReference>
<name>A0A4P9Y9N7_9FUNG</name>
<dbReference type="GO" id="GO:0003684">
    <property type="term" value="F:damaged DNA binding"/>
    <property type="evidence" value="ECO:0007669"/>
    <property type="project" value="UniProtKB-UniRule"/>
</dbReference>
<accession>A0A4P9Y9N7</accession>
<dbReference type="FunFam" id="3.10.20.90:FF:000254">
    <property type="entry name" value="UV excision repair protein Rad23"/>
    <property type="match status" value="1"/>
</dbReference>
<dbReference type="GO" id="GO:0031593">
    <property type="term" value="F:polyubiquitin modification-dependent protein binding"/>
    <property type="evidence" value="ECO:0007669"/>
    <property type="project" value="UniProtKB-UniRule"/>
</dbReference>
<dbReference type="PANTHER" id="PTHR10621">
    <property type="entry name" value="UV EXCISION REPAIR PROTEIN RAD23"/>
    <property type="match status" value="1"/>
</dbReference>
<dbReference type="PROSITE" id="PS50053">
    <property type="entry name" value="UBIQUITIN_2"/>
    <property type="match status" value="1"/>
</dbReference>
<dbReference type="SUPFAM" id="SSF46934">
    <property type="entry name" value="UBA-like"/>
    <property type="match status" value="1"/>
</dbReference>
<protein>
    <recommendedName>
        <fullName evidence="1">UV excision repair protein RAD23</fullName>
    </recommendedName>
</protein>
<dbReference type="Pfam" id="PF09280">
    <property type="entry name" value="XPC-binding"/>
    <property type="match status" value="1"/>
</dbReference>
<feature type="region of interest" description="Disordered" evidence="2">
    <location>
        <begin position="77"/>
        <end position="137"/>
    </location>
</feature>
<dbReference type="InterPro" id="IPR000626">
    <property type="entry name" value="Ubiquitin-like_dom"/>
</dbReference>
<keyword evidence="1" id="KW-0227">DNA damage</keyword>
<dbReference type="Pfam" id="PF00240">
    <property type="entry name" value="ubiquitin"/>
    <property type="match status" value="1"/>
</dbReference>
<dbReference type="Proteomes" id="UP000267251">
    <property type="component" value="Unassembled WGS sequence"/>
</dbReference>
<dbReference type="Pfam" id="PF00627">
    <property type="entry name" value="UBA"/>
    <property type="match status" value="1"/>
</dbReference>
<feature type="compositionally biased region" description="Basic and acidic residues" evidence="2">
    <location>
        <begin position="85"/>
        <end position="94"/>
    </location>
</feature>